<dbReference type="AlphaFoldDB" id="A0A109K3T5"/>
<sequence length="61" mass="6991">MHVEKCKANAPPSSPIALKMVQMRCSRANRQINRRAADERKAIREVLPRCVHYASPIFKCL</sequence>
<proteinExistence type="predicted"/>
<dbReference type="Proteomes" id="UP000068164">
    <property type="component" value="Unassembled WGS sequence"/>
</dbReference>
<organism evidence="1 2">
    <name type="scientific">Rhizobium altiplani</name>
    <dbReference type="NCBI Taxonomy" id="1864509"/>
    <lineage>
        <taxon>Bacteria</taxon>
        <taxon>Pseudomonadati</taxon>
        <taxon>Pseudomonadota</taxon>
        <taxon>Alphaproteobacteria</taxon>
        <taxon>Hyphomicrobiales</taxon>
        <taxon>Rhizobiaceae</taxon>
        <taxon>Rhizobium/Agrobacterium group</taxon>
        <taxon>Rhizobium</taxon>
    </lineage>
</organism>
<evidence type="ECO:0000313" key="1">
    <source>
        <dbReference type="EMBL" id="KWV60098.1"/>
    </source>
</evidence>
<protein>
    <submittedName>
        <fullName evidence="1">Uncharacterized protein</fullName>
    </submittedName>
</protein>
<gene>
    <name evidence="1" type="ORF">AS026_02170</name>
</gene>
<accession>A0A109K3T5</accession>
<keyword evidence="2" id="KW-1185">Reference proteome</keyword>
<comment type="caution">
    <text evidence="1">The sequence shown here is derived from an EMBL/GenBank/DDBJ whole genome shotgun (WGS) entry which is preliminary data.</text>
</comment>
<reference evidence="1 2" key="1">
    <citation type="submission" date="2015-11" db="EMBL/GenBank/DDBJ databases">
        <title>Draft Genome Sequence of the Strain BR 10423 (Rhizobium sp.) isolated from nodules of Mimosa pudica.</title>
        <authorList>
            <person name="Barauna A.C."/>
            <person name="Zilli J.E."/>
            <person name="Simoes-Araujo J.L."/>
            <person name="Reis V.M."/>
            <person name="James E.K."/>
            <person name="Reis F.B.Jr."/>
            <person name="Rouws L.F."/>
            <person name="Passos S.R."/>
            <person name="Gois S.R."/>
        </authorList>
    </citation>
    <scope>NUCLEOTIDE SEQUENCE [LARGE SCALE GENOMIC DNA]</scope>
    <source>
        <strain evidence="1 2">BR10423</strain>
    </source>
</reference>
<dbReference type="EMBL" id="LNCD01000002">
    <property type="protein sequence ID" value="KWV60098.1"/>
    <property type="molecule type" value="Genomic_DNA"/>
</dbReference>
<name>A0A109K3T5_9HYPH</name>
<evidence type="ECO:0000313" key="2">
    <source>
        <dbReference type="Proteomes" id="UP000068164"/>
    </source>
</evidence>